<proteinExistence type="predicted"/>
<dbReference type="InterPro" id="IPR011576">
    <property type="entry name" value="Pyridox_Oxase_N"/>
</dbReference>
<dbReference type="Pfam" id="PF01243">
    <property type="entry name" value="PNPOx_N"/>
    <property type="match status" value="1"/>
</dbReference>
<evidence type="ECO:0000313" key="4">
    <source>
        <dbReference type="Proteomes" id="UP001268542"/>
    </source>
</evidence>
<reference evidence="3 4" key="1">
    <citation type="submission" date="2023-08" db="EMBL/GenBank/DDBJ databases">
        <title>Nocardioides seae sp. nov., a bacterium isolated from a soil.</title>
        <authorList>
            <person name="Wang X."/>
        </authorList>
    </citation>
    <scope>NUCLEOTIDE SEQUENCE [LARGE SCALE GENOMIC DNA]</scope>
    <source>
        <strain evidence="3 4">YZH12</strain>
    </source>
</reference>
<dbReference type="Gene3D" id="2.30.110.10">
    <property type="entry name" value="Electron Transport, Fmn-binding Protein, Chain A"/>
    <property type="match status" value="1"/>
</dbReference>
<gene>
    <name evidence="3" type="ORF">RDV89_11170</name>
</gene>
<dbReference type="InterPro" id="IPR019920">
    <property type="entry name" value="F420-binding_dom_put"/>
</dbReference>
<dbReference type="PANTHER" id="PTHR35176:SF1">
    <property type="entry name" value="F420H(2)-DEPENDENT BILIVERDIN REDUCTASE"/>
    <property type="match status" value="1"/>
</dbReference>
<dbReference type="RefSeq" id="WP_315733123.1">
    <property type="nucleotide sequence ID" value="NZ_JAVYII010000004.1"/>
</dbReference>
<keyword evidence="1" id="KW-0560">Oxidoreductase</keyword>
<accession>A0ABU3PWM0</accession>
<keyword evidence="4" id="KW-1185">Reference proteome</keyword>
<dbReference type="Proteomes" id="UP001268542">
    <property type="component" value="Unassembled WGS sequence"/>
</dbReference>
<dbReference type="InterPro" id="IPR012349">
    <property type="entry name" value="Split_barrel_FMN-bd"/>
</dbReference>
<protein>
    <submittedName>
        <fullName evidence="3">TIGR03618 family F420-dependent PPOX class oxidoreductase</fullName>
    </submittedName>
</protein>
<organism evidence="3 4">
    <name type="scientific">Nocardioides imazamoxiresistens</name>
    <dbReference type="NCBI Taxonomy" id="3231893"/>
    <lineage>
        <taxon>Bacteria</taxon>
        <taxon>Bacillati</taxon>
        <taxon>Actinomycetota</taxon>
        <taxon>Actinomycetes</taxon>
        <taxon>Propionibacteriales</taxon>
        <taxon>Nocardioidaceae</taxon>
        <taxon>Nocardioides</taxon>
    </lineage>
</organism>
<evidence type="ECO:0000259" key="2">
    <source>
        <dbReference type="Pfam" id="PF01243"/>
    </source>
</evidence>
<feature type="domain" description="Pyridoxamine 5'-phosphate oxidase N-terminal" evidence="2">
    <location>
        <begin position="22"/>
        <end position="131"/>
    </location>
</feature>
<dbReference type="SUPFAM" id="SSF50475">
    <property type="entry name" value="FMN-binding split barrel"/>
    <property type="match status" value="1"/>
</dbReference>
<dbReference type="EMBL" id="JAVYII010000004">
    <property type="protein sequence ID" value="MDT9593630.1"/>
    <property type="molecule type" value="Genomic_DNA"/>
</dbReference>
<comment type="caution">
    <text evidence="3">The sequence shown here is derived from an EMBL/GenBank/DDBJ whole genome shotgun (WGS) entry which is preliminary data.</text>
</comment>
<evidence type="ECO:0000313" key="3">
    <source>
        <dbReference type="EMBL" id="MDT9593630.1"/>
    </source>
</evidence>
<sequence>MTSWTPGWDSVPEPLLAHLSVRRPATLTTLRADGRPHSVPVGVTLDVEERCAWVITFASSRKARNVLANPGGPVSVCDVERAVWATIEGTATATTEPAAVARAVERYALRYKQPKEREDRVAIRIEVDRILASRSLLDPA</sequence>
<evidence type="ECO:0000256" key="1">
    <source>
        <dbReference type="ARBA" id="ARBA00023002"/>
    </source>
</evidence>
<dbReference type="PANTHER" id="PTHR35176">
    <property type="entry name" value="HEME OXYGENASE HI_0854-RELATED"/>
    <property type="match status" value="1"/>
</dbReference>
<dbReference type="NCBIfam" id="TIGR03618">
    <property type="entry name" value="Rv1155_F420"/>
    <property type="match status" value="1"/>
</dbReference>
<dbReference type="InterPro" id="IPR052019">
    <property type="entry name" value="F420H2_bilvrd_red/Heme_oxyg"/>
</dbReference>
<name>A0ABU3PWM0_9ACTN</name>